<accession>A0A6C0IEA7</accession>
<organism evidence="1">
    <name type="scientific">viral metagenome</name>
    <dbReference type="NCBI Taxonomy" id="1070528"/>
    <lineage>
        <taxon>unclassified sequences</taxon>
        <taxon>metagenomes</taxon>
        <taxon>organismal metagenomes</taxon>
    </lineage>
</organism>
<name>A0A6C0IEA7_9ZZZZ</name>
<evidence type="ECO:0000313" key="1">
    <source>
        <dbReference type="EMBL" id="QHT91414.1"/>
    </source>
</evidence>
<dbReference type="EMBL" id="MN740165">
    <property type="protein sequence ID" value="QHT91414.1"/>
    <property type="molecule type" value="Genomic_DNA"/>
</dbReference>
<reference evidence="1" key="1">
    <citation type="journal article" date="2020" name="Nature">
        <title>Giant virus diversity and host interactions through global metagenomics.</title>
        <authorList>
            <person name="Schulz F."/>
            <person name="Roux S."/>
            <person name="Paez-Espino D."/>
            <person name="Jungbluth S."/>
            <person name="Walsh D.A."/>
            <person name="Denef V.J."/>
            <person name="McMahon K.D."/>
            <person name="Konstantinidis K.T."/>
            <person name="Eloe-Fadrosh E.A."/>
            <person name="Kyrpides N.C."/>
            <person name="Woyke T."/>
        </authorList>
    </citation>
    <scope>NUCLEOTIDE SEQUENCE</scope>
    <source>
        <strain evidence="1">GVMAG-M-3300023184-77</strain>
    </source>
</reference>
<sequence length="142" mass="14815">MTSLQTRIRQNGPQFFMPLSSLAGVIYAYNPTANTQQFSVAPWADGILPAANTGTRAPGRYISSINGAGAGLLKDLGKSITSAGRIFRKVQLVVRQVGTTSTNGVEGNALAANPNADYLTGYVEFGFDGSGTPAPLAQYGTL</sequence>
<dbReference type="AlphaFoldDB" id="A0A6C0IEA7"/>
<proteinExistence type="predicted"/>
<protein>
    <submittedName>
        <fullName evidence="1">Uncharacterized protein</fullName>
    </submittedName>
</protein>